<dbReference type="Gene3D" id="3.30.70.100">
    <property type="match status" value="1"/>
</dbReference>
<organism evidence="1 2">
    <name type="scientific">Polytolypa hystricis (strain UAMH7299)</name>
    <dbReference type="NCBI Taxonomy" id="1447883"/>
    <lineage>
        <taxon>Eukaryota</taxon>
        <taxon>Fungi</taxon>
        <taxon>Dikarya</taxon>
        <taxon>Ascomycota</taxon>
        <taxon>Pezizomycotina</taxon>
        <taxon>Eurotiomycetes</taxon>
        <taxon>Eurotiomycetidae</taxon>
        <taxon>Onygenales</taxon>
        <taxon>Onygenales incertae sedis</taxon>
        <taxon>Polytolypa</taxon>
    </lineage>
</organism>
<dbReference type="SUPFAM" id="SSF54909">
    <property type="entry name" value="Dimeric alpha+beta barrel"/>
    <property type="match status" value="1"/>
</dbReference>
<dbReference type="EMBL" id="PDNA01000094">
    <property type="protein sequence ID" value="PGH14368.1"/>
    <property type="molecule type" value="Genomic_DNA"/>
</dbReference>
<evidence type="ECO:0008006" key="3">
    <source>
        <dbReference type="Google" id="ProtNLM"/>
    </source>
</evidence>
<reference evidence="1 2" key="1">
    <citation type="submission" date="2017-10" db="EMBL/GenBank/DDBJ databases">
        <title>Comparative genomics in systemic dimorphic fungi from Ajellomycetaceae.</title>
        <authorList>
            <person name="Munoz J.F."/>
            <person name="Mcewen J.G."/>
            <person name="Clay O.K."/>
            <person name="Cuomo C.A."/>
        </authorList>
    </citation>
    <scope>NUCLEOTIDE SEQUENCE [LARGE SCALE GENOMIC DNA]</scope>
    <source>
        <strain evidence="1 2">UAMH7299</strain>
    </source>
</reference>
<protein>
    <recommendedName>
        <fullName evidence="3">EthD domain-containing protein</fullName>
    </recommendedName>
</protein>
<dbReference type="Proteomes" id="UP000224634">
    <property type="component" value="Unassembled WGS sequence"/>
</dbReference>
<name>A0A2B7Y0P5_POLH7</name>
<keyword evidence="2" id="KW-1185">Reference proteome</keyword>
<proteinExistence type="predicted"/>
<accession>A0A2B7Y0P5</accession>
<sequence length="131" mass="15205">MTGIRAEHHKRIEHEFHHENLSYDAGIHYQSCVKVSVFFKKLPNISYDHFYKHWGMVHADLSVASKGFHVYKIERYTQVVETPWLVNCMSSYHLIAPYEDFENMMKSTREGGLADDAKYCLDSATISIFAG</sequence>
<dbReference type="OrthoDB" id="4112039at2759"/>
<dbReference type="STRING" id="1447883.A0A2B7Y0P5"/>
<evidence type="ECO:0000313" key="2">
    <source>
        <dbReference type="Proteomes" id="UP000224634"/>
    </source>
</evidence>
<gene>
    <name evidence="1" type="ORF">AJ80_05958</name>
</gene>
<comment type="caution">
    <text evidence="1">The sequence shown here is derived from an EMBL/GenBank/DDBJ whole genome shotgun (WGS) entry which is preliminary data.</text>
</comment>
<dbReference type="AlphaFoldDB" id="A0A2B7Y0P5"/>
<evidence type="ECO:0000313" key="1">
    <source>
        <dbReference type="EMBL" id="PGH14368.1"/>
    </source>
</evidence>
<dbReference type="InterPro" id="IPR011008">
    <property type="entry name" value="Dimeric_a/b-barrel"/>
</dbReference>